<accession>A0AAW8PZU3</accession>
<reference evidence="1" key="1">
    <citation type="submission" date="2023-06" db="EMBL/GenBank/DDBJ databases">
        <title>Genomic Diversity of Vibrio spp. and Metagenomic Analysis of Pathogens in Florida Gulf Coastal Waters Following Hurricane Ian.</title>
        <authorList>
            <person name="Brumfield K.D."/>
        </authorList>
    </citation>
    <scope>NUCLEOTIDE SEQUENCE</scope>
    <source>
        <strain evidence="1">WBS2B-138</strain>
    </source>
</reference>
<dbReference type="Proteomes" id="UP001253193">
    <property type="component" value="Unassembled WGS sequence"/>
</dbReference>
<gene>
    <name evidence="1" type="ORF">QX249_12835</name>
</gene>
<dbReference type="RefSeq" id="WP_311020457.1">
    <property type="nucleotide sequence ID" value="NZ_JAUHGG010000003.1"/>
</dbReference>
<dbReference type="AlphaFoldDB" id="A0AAW8PZU3"/>
<evidence type="ECO:0000313" key="2">
    <source>
        <dbReference type="Proteomes" id="UP001253193"/>
    </source>
</evidence>
<proteinExistence type="predicted"/>
<evidence type="ECO:0000313" key="1">
    <source>
        <dbReference type="EMBL" id="MDS1821551.1"/>
    </source>
</evidence>
<dbReference type="EMBL" id="JAUHGG010000003">
    <property type="protein sequence ID" value="MDS1821551.1"/>
    <property type="molecule type" value="Genomic_DNA"/>
</dbReference>
<organism evidence="1 2">
    <name type="scientific">Vibrio parahaemolyticus</name>
    <dbReference type="NCBI Taxonomy" id="670"/>
    <lineage>
        <taxon>Bacteria</taxon>
        <taxon>Pseudomonadati</taxon>
        <taxon>Pseudomonadota</taxon>
        <taxon>Gammaproteobacteria</taxon>
        <taxon>Vibrionales</taxon>
        <taxon>Vibrionaceae</taxon>
        <taxon>Vibrio</taxon>
    </lineage>
</organism>
<comment type="caution">
    <text evidence="1">The sequence shown here is derived from an EMBL/GenBank/DDBJ whole genome shotgun (WGS) entry which is preliminary data.</text>
</comment>
<sequence length="542" mass="61634">MANFMSSNNSSAISALLHKYPELGDYEYHKPVPEDELILKHLTSASTPPLRALHHIEKATGCHRTVIQRLLAGDGTEKAELIILKRNASSGGKEVVGKRVQALSEFIEINFTPLTPTGYPQHTANALNNRLYLPESEPIDRVAKFMTDKNLNAIGVAWCLFDIATPKCSPESGARVFIRKMMNTEFGEKHKTLVSFSESEEVKVVSGDSYDFEIDIPYSMTPIDVFNSNIISLIEKILDEQYSSNGYKNYRDYLHHCSEKELAEKELKKARKAFRKELRTNGQYSATLLENSPKEVSDALSVLNRYIKNRKLVCYKLGQSIYDVKSDLLISAVNKGDAKIVKLIKRENPYMLDETDMIRFNEIIGIIEAVAEYKIRVPLQSHQSITELYCHLEQVGIATLTPEAKVVVKSDELTYQTAIVRYLLSLSPDSMAKGLHTLFANSYAVYDCFNENALKAKRWHKNESRRFSKFFSQNYANVWEIEFEGNVFHIPQLNCLNWDGLGIEEVQIPYRTIGSSYVSPEIAEKYPLEYCLKVVGCELNIY</sequence>
<protein>
    <submittedName>
        <fullName evidence="1">Uncharacterized protein</fullName>
    </submittedName>
</protein>
<name>A0AAW8PZU3_VIBPH</name>